<dbReference type="EMBL" id="AYRZ02000011">
    <property type="protein sequence ID" value="PHT67671.1"/>
    <property type="molecule type" value="Genomic_DNA"/>
</dbReference>
<evidence type="ECO:0000313" key="1">
    <source>
        <dbReference type="EMBL" id="PHT67671.1"/>
    </source>
</evidence>
<name>A0A2G2YDN2_CAPAN</name>
<reference evidence="1 2" key="2">
    <citation type="journal article" date="2017" name="Genome Biol.">
        <title>New reference genome sequences of hot pepper reveal the massive evolution of plant disease-resistance genes by retroduplication.</title>
        <authorList>
            <person name="Kim S."/>
            <person name="Park J."/>
            <person name="Yeom S.I."/>
            <person name="Kim Y.M."/>
            <person name="Seo E."/>
            <person name="Kim K.T."/>
            <person name="Kim M.S."/>
            <person name="Lee J.M."/>
            <person name="Cheong K."/>
            <person name="Shin H.S."/>
            <person name="Kim S.B."/>
            <person name="Han K."/>
            <person name="Lee J."/>
            <person name="Park M."/>
            <person name="Lee H.A."/>
            <person name="Lee H.Y."/>
            <person name="Lee Y."/>
            <person name="Oh S."/>
            <person name="Lee J.H."/>
            <person name="Choi E."/>
            <person name="Choi E."/>
            <person name="Lee S.E."/>
            <person name="Jeon J."/>
            <person name="Kim H."/>
            <person name="Choi G."/>
            <person name="Song H."/>
            <person name="Lee J."/>
            <person name="Lee S.C."/>
            <person name="Kwon J.K."/>
            <person name="Lee H.Y."/>
            <person name="Koo N."/>
            <person name="Hong Y."/>
            <person name="Kim R.W."/>
            <person name="Kang W.H."/>
            <person name="Huh J.H."/>
            <person name="Kang B.C."/>
            <person name="Yang T.J."/>
            <person name="Lee Y.H."/>
            <person name="Bennetzen J.L."/>
            <person name="Choi D."/>
        </authorList>
    </citation>
    <scope>NUCLEOTIDE SEQUENCE [LARGE SCALE GENOMIC DNA]</scope>
    <source>
        <strain evidence="2">cv. CM334</strain>
    </source>
</reference>
<evidence type="ECO:0000313" key="2">
    <source>
        <dbReference type="Proteomes" id="UP000222542"/>
    </source>
</evidence>
<sequence length="157" mass="18719">MKLIFQELVNLQEFSMDQNDIEDTLDRLRRIKSGSYRNSFNVDQLETLEMELRFLRTFTKYDRVLLPDSFVIITKKDKLIVEMLHSVFDGIPDECKASRNLERLVSHLLEFVEDGTSSRFNYELNDSHLSEYMDFLCMNFNDAAKYLDKPDPLFRRK</sequence>
<dbReference type="AlphaFoldDB" id="A0A2G2YDN2"/>
<dbReference type="Gramene" id="PHT67671">
    <property type="protein sequence ID" value="PHT67671"/>
    <property type="gene ID" value="T459_27158"/>
</dbReference>
<proteinExistence type="predicted"/>
<accession>A0A2G2YDN2</accession>
<comment type="caution">
    <text evidence="1">The sequence shown here is derived from an EMBL/GenBank/DDBJ whole genome shotgun (WGS) entry which is preliminary data.</text>
</comment>
<dbReference type="Proteomes" id="UP000222542">
    <property type="component" value="Unassembled WGS sequence"/>
</dbReference>
<gene>
    <name evidence="1" type="ORF">T459_27158</name>
</gene>
<organism evidence="1 2">
    <name type="scientific">Capsicum annuum</name>
    <name type="common">Capsicum pepper</name>
    <dbReference type="NCBI Taxonomy" id="4072"/>
    <lineage>
        <taxon>Eukaryota</taxon>
        <taxon>Viridiplantae</taxon>
        <taxon>Streptophyta</taxon>
        <taxon>Embryophyta</taxon>
        <taxon>Tracheophyta</taxon>
        <taxon>Spermatophyta</taxon>
        <taxon>Magnoliopsida</taxon>
        <taxon>eudicotyledons</taxon>
        <taxon>Gunneridae</taxon>
        <taxon>Pentapetalae</taxon>
        <taxon>asterids</taxon>
        <taxon>lamiids</taxon>
        <taxon>Solanales</taxon>
        <taxon>Solanaceae</taxon>
        <taxon>Solanoideae</taxon>
        <taxon>Capsiceae</taxon>
        <taxon>Capsicum</taxon>
    </lineage>
</organism>
<reference evidence="1 2" key="1">
    <citation type="journal article" date="2014" name="Nat. Genet.">
        <title>Genome sequence of the hot pepper provides insights into the evolution of pungency in Capsicum species.</title>
        <authorList>
            <person name="Kim S."/>
            <person name="Park M."/>
            <person name="Yeom S.I."/>
            <person name="Kim Y.M."/>
            <person name="Lee J.M."/>
            <person name="Lee H.A."/>
            <person name="Seo E."/>
            <person name="Choi J."/>
            <person name="Cheong K."/>
            <person name="Kim K.T."/>
            <person name="Jung K."/>
            <person name="Lee G.W."/>
            <person name="Oh S.K."/>
            <person name="Bae C."/>
            <person name="Kim S.B."/>
            <person name="Lee H.Y."/>
            <person name="Kim S.Y."/>
            <person name="Kim M.S."/>
            <person name="Kang B.C."/>
            <person name="Jo Y.D."/>
            <person name="Yang H.B."/>
            <person name="Jeong H.J."/>
            <person name="Kang W.H."/>
            <person name="Kwon J.K."/>
            <person name="Shin C."/>
            <person name="Lim J.Y."/>
            <person name="Park J.H."/>
            <person name="Huh J.H."/>
            <person name="Kim J.S."/>
            <person name="Kim B.D."/>
            <person name="Cohen O."/>
            <person name="Paran I."/>
            <person name="Suh M.C."/>
            <person name="Lee S.B."/>
            <person name="Kim Y.K."/>
            <person name="Shin Y."/>
            <person name="Noh S.J."/>
            <person name="Park J."/>
            <person name="Seo Y.S."/>
            <person name="Kwon S.Y."/>
            <person name="Kim H.A."/>
            <person name="Park J.M."/>
            <person name="Kim H.J."/>
            <person name="Choi S.B."/>
            <person name="Bosland P.W."/>
            <person name="Reeves G."/>
            <person name="Jo S.H."/>
            <person name="Lee B.W."/>
            <person name="Cho H.T."/>
            <person name="Choi H.S."/>
            <person name="Lee M.S."/>
            <person name="Yu Y."/>
            <person name="Do Choi Y."/>
            <person name="Park B.S."/>
            <person name="van Deynze A."/>
            <person name="Ashrafi H."/>
            <person name="Hill T."/>
            <person name="Kim W.T."/>
            <person name="Pai H.S."/>
            <person name="Ahn H.K."/>
            <person name="Yeam I."/>
            <person name="Giovannoni J.J."/>
            <person name="Rose J.K."/>
            <person name="Sorensen I."/>
            <person name="Lee S.J."/>
            <person name="Kim R.W."/>
            <person name="Choi I.Y."/>
            <person name="Choi B.S."/>
            <person name="Lim J.S."/>
            <person name="Lee Y.H."/>
            <person name="Choi D."/>
        </authorList>
    </citation>
    <scope>NUCLEOTIDE SEQUENCE [LARGE SCALE GENOMIC DNA]</scope>
    <source>
        <strain evidence="2">cv. CM334</strain>
    </source>
</reference>
<protein>
    <submittedName>
        <fullName evidence="1">Uncharacterized protein</fullName>
    </submittedName>
</protein>
<keyword evidence="2" id="KW-1185">Reference proteome</keyword>